<dbReference type="AlphaFoldDB" id="A0A3M7J6X9"/>
<proteinExistence type="predicted"/>
<organism evidence="2 3">
    <name type="scientific">Hortaea werneckii</name>
    <name type="common">Black yeast</name>
    <name type="synonym">Cladosporium werneckii</name>
    <dbReference type="NCBI Taxonomy" id="91943"/>
    <lineage>
        <taxon>Eukaryota</taxon>
        <taxon>Fungi</taxon>
        <taxon>Dikarya</taxon>
        <taxon>Ascomycota</taxon>
        <taxon>Pezizomycotina</taxon>
        <taxon>Dothideomycetes</taxon>
        <taxon>Dothideomycetidae</taxon>
        <taxon>Mycosphaerellales</taxon>
        <taxon>Teratosphaeriaceae</taxon>
        <taxon>Hortaea</taxon>
    </lineage>
</organism>
<sequence>MAWVMSDAAQMYCGLFGLQRTASIVGIKAAYRRVRRVLQEQSSAARSQELVLAADLATLLLGQETSFEQDQCLGTIRTAGFDTRECVLQAALTRQPTRIPSFERPTLQAAELAASILEFIDGKCDWPEVLSVAEEACGQEIKRAYYNVLRCLKEDGYRKSDEVIFGLETMQATIKSQRNDVFPKEKYVSSNSAERRYDEEFVKLDEGMWFRRFGECTAHQLTHHSDDDRSNSADEYGSTGMMDASDEDDEEADTESMNAGDVDNDELASVESMDTGEDELEDEINDCEDYCGMDFMCPACSDCDDEEEMKAEKR</sequence>
<protein>
    <recommendedName>
        <fullName evidence="4">J domain-containing protein</fullName>
    </recommendedName>
</protein>
<name>A0A3M7J6X9_HORWE</name>
<evidence type="ECO:0000313" key="2">
    <source>
        <dbReference type="EMBL" id="RMZ33535.1"/>
    </source>
</evidence>
<feature type="compositionally biased region" description="Acidic residues" evidence="1">
    <location>
        <begin position="244"/>
        <end position="254"/>
    </location>
</feature>
<gene>
    <name evidence="2" type="ORF">D0859_02311</name>
</gene>
<dbReference type="EMBL" id="QWIT01000042">
    <property type="protein sequence ID" value="RMZ33535.1"/>
    <property type="molecule type" value="Genomic_DNA"/>
</dbReference>
<evidence type="ECO:0000256" key="1">
    <source>
        <dbReference type="SAM" id="MobiDB-lite"/>
    </source>
</evidence>
<accession>A0A3M7J6X9</accession>
<dbReference type="OrthoDB" id="3916942at2759"/>
<feature type="compositionally biased region" description="Acidic residues" evidence="1">
    <location>
        <begin position="262"/>
        <end position="281"/>
    </location>
</feature>
<feature type="region of interest" description="Disordered" evidence="1">
    <location>
        <begin position="222"/>
        <end position="281"/>
    </location>
</feature>
<evidence type="ECO:0008006" key="4">
    <source>
        <dbReference type="Google" id="ProtNLM"/>
    </source>
</evidence>
<dbReference type="Proteomes" id="UP000281677">
    <property type="component" value="Unassembled WGS sequence"/>
</dbReference>
<feature type="compositionally biased region" description="Basic and acidic residues" evidence="1">
    <location>
        <begin position="223"/>
        <end position="232"/>
    </location>
</feature>
<comment type="caution">
    <text evidence="2">The sequence shown here is derived from an EMBL/GenBank/DDBJ whole genome shotgun (WGS) entry which is preliminary data.</text>
</comment>
<dbReference type="VEuPathDB" id="FungiDB:BTJ68_00327"/>
<evidence type="ECO:0000313" key="3">
    <source>
        <dbReference type="Proteomes" id="UP000281677"/>
    </source>
</evidence>
<reference evidence="2 3" key="1">
    <citation type="journal article" date="2018" name="BMC Genomics">
        <title>Genomic evidence for intraspecific hybridization in a clonal and extremely halotolerant yeast.</title>
        <authorList>
            <person name="Gostincar C."/>
            <person name="Stajich J.E."/>
            <person name="Zupancic J."/>
            <person name="Zalar P."/>
            <person name="Gunde-Cimerman N."/>
        </authorList>
    </citation>
    <scope>NUCLEOTIDE SEQUENCE [LARGE SCALE GENOMIC DNA]</scope>
    <source>
        <strain evidence="2 3">EXF-120</strain>
    </source>
</reference>